<dbReference type="AlphaFoldDB" id="A0A4R6NXI6"/>
<comment type="caution">
    <text evidence="1">The sequence shown here is derived from an EMBL/GenBank/DDBJ whole genome shotgun (WGS) entry which is preliminary data.</text>
</comment>
<keyword evidence="2" id="KW-1185">Reference proteome</keyword>
<proteinExistence type="predicted"/>
<accession>A0A4R6NXI6</accession>
<dbReference type="Proteomes" id="UP000295087">
    <property type="component" value="Unassembled WGS sequence"/>
</dbReference>
<evidence type="ECO:0000313" key="2">
    <source>
        <dbReference type="Proteomes" id="UP000295087"/>
    </source>
</evidence>
<protein>
    <submittedName>
        <fullName evidence="1">Uncharacterized protein</fullName>
    </submittedName>
</protein>
<dbReference type="EMBL" id="SNXK01000023">
    <property type="protein sequence ID" value="TDP27620.1"/>
    <property type="molecule type" value="Genomic_DNA"/>
</dbReference>
<dbReference type="RefSeq" id="WP_067499048.1">
    <property type="nucleotide sequence ID" value="NZ_SNXK01000023.1"/>
</dbReference>
<organism evidence="1 2">
    <name type="scientific">Nocardia ignorata</name>
    <dbReference type="NCBI Taxonomy" id="145285"/>
    <lineage>
        <taxon>Bacteria</taxon>
        <taxon>Bacillati</taxon>
        <taxon>Actinomycetota</taxon>
        <taxon>Actinomycetes</taxon>
        <taxon>Mycobacteriales</taxon>
        <taxon>Nocardiaceae</taxon>
        <taxon>Nocardia</taxon>
    </lineage>
</organism>
<gene>
    <name evidence="1" type="ORF">DFR75_12311</name>
</gene>
<reference evidence="1 2" key="1">
    <citation type="submission" date="2019-03" db="EMBL/GenBank/DDBJ databases">
        <title>Genomic Encyclopedia of Type Strains, Phase IV (KMG-IV): sequencing the most valuable type-strain genomes for metagenomic binning, comparative biology and taxonomic classification.</title>
        <authorList>
            <person name="Goeker M."/>
        </authorList>
    </citation>
    <scope>NUCLEOTIDE SEQUENCE [LARGE SCALE GENOMIC DNA]</scope>
    <source>
        <strain evidence="1 2">DSM 44496</strain>
    </source>
</reference>
<sequence length="60" mass="6963">MSRRRVRTIDQTDAVPKGSIADDRWGHEFIRHEDGWVREIWIDSAELLADGPVYIEDQPG</sequence>
<evidence type="ECO:0000313" key="1">
    <source>
        <dbReference type="EMBL" id="TDP27620.1"/>
    </source>
</evidence>
<name>A0A4R6NXI6_NOCIG</name>